<dbReference type="PANTHER" id="PTHR11099">
    <property type="entry name" value="VACUOLAR SORTING PROTEIN 35"/>
    <property type="match status" value="1"/>
</dbReference>
<comment type="caution">
    <text evidence="1">The sequence shown here is derived from an EMBL/GenBank/DDBJ whole genome shotgun (WGS) entry which is preliminary data.</text>
</comment>
<proteinExistence type="predicted"/>
<dbReference type="GO" id="GO:0030906">
    <property type="term" value="C:retromer, cargo-selective complex"/>
    <property type="evidence" value="ECO:0007669"/>
    <property type="project" value="InterPro"/>
</dbReference>
<dbReference type="GO" id="GO:0042147">
    <property type="term" value="P:retrograde transport, endosome to Golgi"/>
    <property type="evidence" value="ECO:0007669"/>
    <property type="project" value="InterPro"/>
</dbReference>
<dbReference type="GO" id="GO:0006886">
    <property type="term" value="P:intracellular protein transport"/>
    <property type="evidence" value="ECO:0007669"/>
    <property type="project" value="TreeGrafter"/>
</dbReference>
<dbReference type="Pfam" id="PF03635">
    <property type="entry name" value="Vps35"/>
    <property type="match status" value="1"/>
</dbReference>
<name>A0A5N5TAQ7_9CRUS</name>
<dbReference type="EMBL" id="SEYY01005520">
    <property type="protein sequence ID" value="KAB7503259.1"/>
    <property type="molecule type" value="Genomic_DNA"/>
</dbReference>
<dbReference type="Proteomes" id="UP000326759">
    <property type="component" value="Unassembled WGS sequence"/>
</dbReference>
<dbReference type="AlphaFoldDB" id="A0A5N5TAQ7"/>
<organism evidence="1 2">
    <name type="scientific">Armadillidium nasatum</name>
    <dbReference type="NCBI Taxonomy" id="96803"/>
    <lineage>
        <taxon>Eukaryota</taxon>
        <taxon>Metazoa</taxon>
        <taxon>Ecdysozoa</taxon>
        <taxon>Arthropoda</taxon>
        <taxon>Crustacea</taxon>
        <taxon>Multicrustacea</taxon>
        <taxon>Malacostraca</taxon>
        <taxon>Eumalacostraca</taxon>
        <taxon>Peracarida</taxon>
        <taxon>Isopoda</taxon>
        <taxon>Oniscidea</taxon>
        <taxon>Crinocheta</taxon>
        <taxon>Armadillidiidae</taxon>
        <taxon>Armadillidium</taxon>
    </lineage>
</organism>
<dbReference type="InterPro" id="IPR005378">
    <property type="entry name" value="Vps35"/>
</dbReference>
<sequence>MGSLTEDQDKLLDEAMGVVRTQSFQMKRCLDKNRLMDGLKHASNMLGELRTSSLTPKIYVYM</sequence>
<evidence type="ECO:0000313" key="1">
    <source>
        <dbReference type="EMBL" id="KAB7503259.1"/>
    </source>
</evidence>
<dbReference type="GO" id="GO:0005829">
    <property type="term" value="C:cytosol"/>
    <property type="evidence" value="ECO:0007669"/>
    <property type="project" value="GOC"/>
</dbReference>
<protein>
    <submittedName>
        <fullName evidence="1">Vacuolar protein sorting-associated protein 35</fullName>
    </submittedName>
</protein>
<dbReference type="GO" id="GO:0005770">
    <property type="term" value="C:late endosome"/>
    <property type="evidence" value="ECO:0007669"/>
    <property type="project" value="TreeGrafter"/>
</dbReference>
<accession>A0A5N5TAQ7</accession>
<gene>
    <name evidence="1" type="ORF">Anas_12848</name>
</gene>
<dbReference type="PANTHER" id="PTHR11099:SF0">
    <property type="entry name" value="VACUOLAR PROTEIN SORTING-ASSOCIATED PROTEIN 35"/>
    <property type="match status" value="1"/>
</dbReference>
<reference evidence="1 2" key="1">
    <citation type="journal article" date="2019" name="PLoS Biol.">
        <title>Sex chromosomes control vertical transmission of feminizing Wolbachia symbionts in an isopod.</title>
        <authorList>
            <person name="Becking T."/>
            <person name="Chebbi M.A."/>
            <person name="Giraud I."/>
            <person name="Moumen B."/>
            <person name="Laverre T."/>
            <person name="Caubet Y."/>
            <person name="Peccoud J."/>
            <person name="Gilbert C."/>
            <person name="Cordaux R."/>
        </authorList>
    </citation>
    <scope>NUCLEOTIDE SEQUENCE [LARGE SCALE GENOMIC DNA]</scope>
    <source>
        <strain evidence="1">ANa2</strain>
        <tissue evidence="1">Whole body excluding digestive tract and cuticle</tissue>
    </source>
</reference>
<dbReference type="OrthoDB" id="10258141at2759"/>
<evidence type="ECO:0000313" key="2">
    <source>
        <dbReference type="Proteomes" id="UP000326759"/>
    </source>
</evidence>
<keyword evidence="2" id="KW-1185">Reference proteome</keyword>